<organism evidence="1">
    <name type="scientific">marine sediment metagenome</name>
    <dbReference type="NCBI Taxonomy" id="412755"/>
    <lineage>
        <taxon>unclassified sequences</taxon>
        <taxon>metagenomes</taxon>
        <taxon>ecological metagenomes</taxon>
    </lineage>
</organism>
<name>A0A0F9LAN0_9ZZZZ</name>
<sequence>MSYTGCKHLDYEEGKYENCTLVVLDKESGWKHWRRDKPPYRDAPVNVQFCKQRGRINDIFSCINPGERNCFVAQDGEKA</sequence>
<protein>
    <submittedName>
        <fullName evidence="1">Uncharacterized protein</fullName>
    </submittedName>
</protein>
<gene>
    <name evidence="1" type="ORF">LCGC14_1299620</name>
</gene>
<comment type="caution">
    <text evidence="1">The sequence shown here is derived from an EMBL/GenBank/DDBJ whole genome shotgun (WGS) entry which is preliminary data.</text>
</comment>
<evidence type="ECO:0000313" key="1">
    <source>
        <dbReference type="EMBL" id="KKM84401.1"/>
    </source>
</evidence>
<accession>A0A0F9LAN0</accession>
<reference evidence="1" key="1">
    <citation type="journal article" date="2015" name="Nature">
        <title>Complex archaea that bridge the gap between prokaryotes and eukaryotes.</title>
        <authorList>
            <person name="Spang A."/>
            <person name="Saw J.H."/>
            <person name="Jorgensen S.L."/>
            <person name="Zaremba-Niedzwiedzka K."/>
            <person name="Martijn J."/>
            <person name="Lind A.E."/>
            <person name="van Eijk R."/>
            <person name="Schleper C."/>
            <person name="Guy L."/>
            <person name="Ettema T.J."/>
        </authorList>
    </citation>
    <scope>NUCLEOTIDE SEQUENCE</scope>
</reference>
<dbReference type="AlphaFoldDB" id="A0A0F9LAN0"/>
<dbReference type="EMBL" id="LAZR01007573">
    <property type="protein sequence ID" value="KKM84401.1"/>
    <property type="molecule type" value="Genomic_DNA"/>
</dbReference>
<proteinExistence type="predicted"/>